<dbReference type="RefSeq" id="WP_058520039.1">
    <property type="nucleotide sequence ID" value="NZ_CAAAIP010000001.1"/>
</dbReference>
<evidence type="ECO:0008006" key="5">
    <source>
        <dbReference type="Google" id="ProtNLM"/>
    </source>
</evidence>
<sequence length="151" mass="17140">MGSDDPEKVKVKIEENAKELQAARSKVNLDLLKQTEIDRLDKQARSTFKEQLIAEITSLHDQLSEHRGEMAKDIEVLNPQITYLDEMICEEKGKSSVMMRRFESLDELLEYEAALKAMPKKAMQEEVEHVGEHEDSLGDEANPIASVVSNI</sequence>
<keyword evidence="1" id="KW-0175">Coiled coil</keyword>
<organism evidence="3 4">
    <name type="scientific">Legionella tucsonensis</name>
    <dbReference type="NCBI Taxonomy" id="40335"/>
    <lineage>
        <taxon>Bacteria</taxon>
        <taxon>Pseudomonadati</taxon>
        <taxon>Pseudomonadota</taxon>
        <taxon>Gammaproteobacteria</taxon>
        <taxon>Legionellales</taxon>
        <taxon>Legionellaceae</taxon>
        <taxon>Legionella</taxon>
    </lineage>
</organism>
<evidence type="ECO:0000313" key="3">
    <source>
        <dbReference type="EMBL" id="KTD72955.1"/>
    </source>
</evidence>
<proteinExistence type="predicted"/>
<evidence type="ECO:0000313" key="4">
    <source>
        <dbReference type="Proteomes" id="UP000054693"/>
    </source>
</evidence>
<dbReference type="STRING" id="40335.Ltuc_0802"/>
<feature type="region of interest" description="Disordered" evidence="2">
    <location>
        <begin position="132"/>
        <end position="151"/>
    </location>
</feature>
<reference evidence="3 4" key="1">
    <citation type="submission" date="2015-11" db="EMBL/GenBank/DDBJ databases">
        <title>Genomic analysis of 38 Legionella species identifies large and diverse effector repertoires.</title>
        <authorList>
            <person name="Burstein D."/>
            <person name="Amaro F."/>
            <person name="Zusman T."/>
            <person name="Lifshitz Z."/>
            <person name="Cohen O."/>
            <person name="Gilbert J.A."/>
            <person name="Pupko T."/>
            <person name="Shuman H.A."/>
            <person name="Segal G."/>
        </authorList>
    </citation>
    <scope>NUCLEOTIDE SEQUENCE [LARGE SCALE GENOMIC DNA]</scope>
    <source>
        <strain evidence="3 4">ATCC 49180</strain>
    </source>
</reference>
<evidence type="ECO:0000256" key="2">
    <source>
        <dbReference type="SAM" id="MobiDB-lite"/>
    </source>
</evidence>
<dbReference type="PATRIC" id="fig|40335.7.peg.842"/>
<evidence type="ECO:0000256" key="1">
    <source>
        <dbReference type="SAM" id="Coils"/>
    </source>
</evidence>
<comment type="caution">
    <text evidence="3">The sequence shown here is derived from an EMBL/GenBank/DDBJ whole genome shotgun (WGS) entry which is preliminary data.</text>
</comment>
<accession>A0A0W0ZUW1</accession>
<dbReference type="AlphaFoldDB" id="A0A0W0ZUW1"/>
<keyword evidence="4" id="KW-1185">Reference proteome</keyword>
<name>A0A0W0ZUW1_9GAMM</name>
<feature type="coiled-coil region" evidence="1">
    <location>
        <begin position="10"/>
        <end position="69"/>
    </location>
</feature>
<protein>
    <recommendedName>
        <fullName evidence="5">Coiled coil protein</fullName>
    </recommendedName>
</protein>
<dbReference type="EMBL" id="LNZA01000001">
    <property type="protein sequence ID" value="KTD72955.1"/>
    <property type="molecule type" value="Genomic_DNA"/>
</dbReference>
<dbReference type="Proteomes" id="UP000054693">
    <property type="component" value="Unassembled WGS sequence"/>
</dbReference>
<gene>
    <name evidence="3" type="ORF">Ltuc_0802</name>
</gene>